<keyword evidence="1" id="KW-1133">Transmembrane helix</keyword>
<protein>
    <recommendedName>
        <fullName evidence="4">DUF2975 domain-containing protein</fullName>
    </recommendedName>
</protein>
<evidence type="ECO:0000256" key="1">
    <source>
        <dbReference type="SAM" id="Phobius"/>
    </source>
</evidence>
<proteinExistence type="predicted"/>
<feature type="transmembrane region" description="Helical" evidence="1">
    <location>
        <begin position="138"/>
        <end position="158"/>
    </location>
</feature>
<evidence type="ECO:0000313" key="2">
    <source>
        <dbReference type="EMBL" id="KGO87104.1"/>
    </source>
</evidence>
<feature type="transmembrane region" description="Helical" evidence="1">
    <location>
        <begin position="12"/>
        <end position="35"/>
    </location>
</feature>
<dbReference type="AlphaFoldDB" id="A0A0A2M4A8"/>
<dbReference type="RefSeq" id="WP_020213042.1">
    <property type="nucleotide sequence ID" value="NZ_JRLX01000006.1"/>
</dbReference>
<feature type="transmembrane region" description="Helical" evidence="1">
    <location>
        <begin position="55"/>
        <end position="76"/>
    </location>
</feature>
<feature type="transmembrane region" description="Helical" evidence="1">
    <location>
        <begin position="96"/>
        <end position="118"/>
    </location>
</feature>
<gene>
    <name evidence="2" type="ORF">Q765_07825</name>
</gene>
<name>A0A0A2M4A8_9FLAO</name>
<keyword evidence="1" id="KW-0812">Transmembrane</keyword>
<dbReference type="InterPro" id="IPR021354">
    <property type="entry name" value="DUF2975"/>
</dbReference>
<dbReference type="EMBL" id="JRLX01000006">
    <property type="protein sequence ID" value="KGO87104.1"/>
    <property type="molecule type" value="Genomic_DNA"/>
</dbReference>
<accession>A0A0A2M4A8</accession>
<dbReference type="Pfam" id="PF11188">
    <property type="entry name" value="DUF2975"/>
    <property type="match status" value="1"/>
</dbReference>
<dbReference type="Proteomes" id="UP000030152">
    <property type="component" value="Unassembled WGS sequence"/>
</dbReference>
<dbReference type="STRING" id="1121895.GCA_000378485_01883"/>
<evidence type="ECO:0008006" key="4">
    <source>
        <dbReference type="Google" id="ProtNLM"/>
    </source>
</evidence>
<reference evidence="2 3" key="1">
    <citation type="submission" date="2013-09" db="EMBL/GenBank/DDBJ databases">
        <authorList>
            <person name="Zeng Z."/>
            <person name="Chen C."/>
        </authorList>
    </citation>
    <scope>NUCLEOTIDE SEQUENCE [LARGE SCALE GENOMIC DNA]</scope>
    <source>
        <strain evidence="2 3">WB 3.3-2</strain>
    </source>
</reference>
<keyword evidence="1" id="KW-0472">Membrane</keyword>
<sequence>MKRLPILQTFINILFIASIIVVFLGLPFIITVAFMPGRIPFKINNEPVTDINTEVIILMLLFYTGHCFFTYAIYLFKKTLFLFSKKVIFDDRVIKFLDQTGKAFLVAAVLWLLPPFVFKTISQGHVKIGLGVDGFGSGLFTISLALFFMVLSEVFLMAKTIKEENDLTV</sequence>
<organism evidence="2 3">
    <name type="scientific">Flavobacterium rivuli WB 3.3-2 = DSM 21788</name>
    <dbReference type="NCBI Taxonomy" id="1121895"/>
    <lineage>
        <taxon>Bacteria</taxon>
        <taxon>Pseudomonadati</taxon>
        <taxon>Bacteroidota</taxon>
        <taxon>Flavobacteriia</taxon>
        <taxon>Flavobacteriales</taxon>
        <taxon>Flavobacteriaceae</taxon>
        <taxon>Flavobacterium</taxon>
    </lineage>
</organism>
<dbReference type="eggNOG" id="ENOG5032VD8">
    <property type="taxonomic scope" value="Bacteria"/>
</dbReference>
<keyword evidence="3" id="KW-1185">Reference proteome</keyword>
<comment type="caution">
    <text evidence="2">The sequence shown here is derived from an EMBL/GenBank/DDBJ whole genome shotgun (WGS) entry which is preliminary data.</text>
</comment>
<evidence type="ECO:0000313" key="3">
    <source>
        <dbReference type="Proteomes" id="UP000030152"/>
    </source>
</evidence>